<dbReference type="HOGENOM" id="CLU_049131_0_1_6"/>
<dbReference type="Proteomes" id="UP000001700">
    <property type="component" value="Chromosome"/>
</dbReference>
<dbReference type="OrthoDB" id="9774907at2"/>
<dbReference type="GO" id="GO:0006233">
    <property type="term" value="P:dTDP biosynthetic process"/>
    <property type="evidence" value="ECO:0007669"/>
    <property type="project" value="InterPro"/>
</dbReference>
<keyword evidence="6 12" id="KW-0547">Nucleotide-binding</keyword>
<dbReference type="eggNOG" id="COG0125">
    <property type="taxonomic scope" value="Bacteria"/>
</dbReference>
<comment type="similarity">
    <text evidence="1 12">Belongs to the thymidylate kinase family.</text>
</comment>
<sequence>MKSCSNFGRYIVVEGLEGSGKTTMIGFVKKMLIKEGFDILTVREPGGTPISEKIRKLIKKNFPEEKFLVKTELFMFYAARIQLMENIILPNLKSGKWVIGDRNFLSSYAYQGGKYGVKDDEIDKINKIAIGKFQPDLIIYLDVFPEIGISRIHERKSSKLDRIEKRSLDFFHQVRNRYLNIIKNQKEFMIIDANQDLSSVKRLFQHKICRWMKRLYQ</sequence>
<proteinExistence type="inferred from homology"/>
<dbReference type="GO" id="GO:0005524">
    <property type="term" value="F:ATP binding"/>
    <property type="evidence" value="ECO:0007669"/>
    <property type="project" value="UniProtKB-UniRule"/>
</dbReference>
<comment type="catalytic activity">
    <reaction evidence="10 12">
        <text>dTMP + ATP = dTDP + ADP</text>
        <dbReference type="Rhea" id="RHEA:13517"/>
        <dbReference type="ChEBI" id="CHEBI:30616"/>
        <dbReference type="ChEBI" id="CHEBI:58369"/>
        <dbReference type="ChEBI" id="CHEBI:63528"/>
        <dbReference type="ChEBI" id="CHEBI:456216"/>
        <dbReference type="EC" id="2.7.4.9"/>
    </reaction>
</comment>
<evidence type="ECO:0000256" key="5">
    <source>
        <dbReference type="ARBA" id="ARBA00022727"/>
    </source>
</evidence>
<dbReference type="GO" id="GO:0004798">
    <property type="term" value="F:dTMP kinase activity"/>
    <property type="evidence" value="ECO:0007669"/>
    <property type="project" value="UniProtKB-UniRule"/>
</dbReference>
<dbReference type="SUPFAM" id="SSF52540">
    <property type="entry name" value="P-loop containing nucleoside triphosphate hydrolases"/>
    <property type="match status" value="1"/>
</dbReference>
<dbReference type="EC" id="2.7.4.9" evidence="2 12"/>
<evidence type="ECO:0000256" key="7">
    <source>
        <dbReference type="ARBA" id="ARBA00022777"/>
    </source>
</evidence>
<dbReference type="InterPro" id="IPR039430">
    <property type="entry name" value="Thymidylate_kin-like_dom"/>
</dbReference>
<evidence type="ECO:0000313" key="14">
    <source>
        <dbReference type="EMBL" id="ADD79860.1"/>
    </source>
</evidence>
<dbReference type="PANTHER" id="PTHR10344">
    <property type="entry name" value="THYMIDYLATE KINASE"/>
    <property type="match status" value="1"/>
</dbReference>
<evidence type="ECO:0000256" key="4">
    <source>
        <dbReference type="ARBA" id="ARBA00022679"/>
    </source>
</evidence>
<keyword evidence="5 12" id="KW-0545">Nucleotide biosynthesis</keyword>
<comment type="function">
    <text evidence="11 12">Phosphorylation of dTMP to form dTDP in both de novo and salvage pathways of dTTP synthesis.</text>
</comment>
<keyword evidence="8 12" id="KW-0067">ATP-binding</keyword>
<evidence type="ECO:0000256" key="1">
    <source>
        <dbReference type="ARBA" id="ARBA00009776"/>
    </source>
</evidence>
<evidence type="ECO:0000256" key="11">
    <source>
        <dbReference type="ARBA" id="ARBA00057735"/>
    </source>
</evidence>
<dbReference type="FunFam" id="3.40.50.300:FF:000225">
    <property type="entry name" value="Thymidylate kinase"/>
    <property type="match status" value="1"/>
</dbReference>
<evidence type="ECO:0000256" key="12">
    <source>
        <dbReference type="HAMAP-Rule" id="MF_00165"/>
    </source>
</evidence>
<feature type="binding site" evidence="12">
    <location>
        <begin position="15"/>
        <end position="22"/>
    </location>
    <ligand>
        <name>ATP</name>
        <dbReference type="ChEBI" id="CHEBI:30616"/>
    </ligand>
</feature>
<evidence type="ECO:0000259" key="13">
    <source>
        <dbReference type="Pfam" id="PF02223"/>
    </source>
</evidence>
<accession>D4G8I7</accession>
<dbReference type="CDD" id="cd01672">
    <property type="entry name" value="TMPK"/>
    <property type="match status" value="1"/>
</dbReference>
<evidence type="ECO:0000256" key="2">
    <source>
        <dbReference type="ARBA" id="ARBA00012980"/>
    </source>
</evidence>
<dbReference type="Pfam" id="PF02223">
    <property type="entry name" value="Thymidylate_kin"/>
    <property type="match status" value="1"/>
</dbReference>
<evidence type="ECO:0000256" key="9">
    <source>
        <dbReference type="ARBA" id="ARBA00029962"/>
    </source>
</evidence>
<dbReference type="GO" id="GO:0005829">
    <property type="term" value="C:cytosol"/>
    <property type="evidence" value="ECO:0007669"/>
    <property type="project" value="TreeGrafter"/>
</dbReference>
<dbReference type="RefSeq" id="WP_013087840.1">
    <property type="nucleotide sequence ID" value="NC_014109.1"/>
</dbReference>
<evidence type="ECO:0000256" key="6">
    <source>
        <dbReference type="ARBA" id="ARBA00022741"/>
    </source>
</evidence>
<feature type="domain" description="Thymidylate kinase-like" evidence="13">
    <location>
        <begin position="13"/>
        <end position="201"/>
    </location>
</feature>
<name>D4G8I7_RIEPU</name>
<dbReference type="KEGG" id="rip:RIEPE_0399"/>
<dbReference type="InterPro" id="IPR027417">
    <property type="entry name" value="P-loop_NTPase"/>
</dbReference>
<dbReference type="GO" id="GO:0006227">
    <property type="term" value="P:dUDP biosynthetic process"/>
    <property type="evidence" value="ECO:0007669"/>
    <property type="project" value="TreeGrafter"/>
</dbReference>
<dbReference type="AlphaFoldDB" id="D4G8I7"/>
<evidence type="ECO:0000256" key="3">
    <source>
        <dbReference type="ARBA" id="ARBA00017144"/>
    </source>
</evidence>
<dbReference type="GO" id="GO:0006235">
    <property type="term" value="P:dTTP biosynthetic process"/>
    <property type="evidence" value="ECO:0007669"/>
    <property type="project" value="UniProtKB-UniRule"/>
</dbReference>
<evidence type="ECO:0000256" key="8">
    <source>
        <dbReference type="ARBA" id="ARBA00022840"/>
    </source>
</evidence>
<dbReference type="STRING" id="515618.RIEPE_0399"/>
<protein>
    <recommendedName>
        <fullName evidence="3 12">Thymidylate kinase</fullName>
        <ecNumber evidence="2 12">2.7.4.9</ecNumber>
    </recommendedName>
    <alternativeName>
        <fullName evidence="9 12">dTMP kinase</fullName>
    </alternativeName>
</protein>
<dbReference type="NCBIfam" id="TIGR00041">
    <property type="entry name" value="DTMP_kinase"/>
    <property type="match status" value="1"/>
</dbReference>
<dbReference type="EMBL" id="CP001085">
    <property type="protein sequence ID" value="ADD79860.1"/>
    <property type="molecule type" value="Genomic_DNA"/>
</dbReference>
<evidence type="ECO:0000256" key="10">
    <source>
        <dbReference type="ARBA" id="ARBA00048743"/>
    </source>
</evidence>
<reference evidence="14" key="1">
    <citation type="submission" date="2008-05" db="EMBL/GenBank/DDBJ databases">
        <title>Genome sequence of Riesia pediculicola USDA.</title>
        <authorList>
            <person name="Kirkness E.F."/>
        </authorList>
    </citation>
    <scope>NUCLEOTIDE SEQUENCE [LARGE SCALE GENOMIC DNA]</scope>
    <source>
        <strain evidence="14">USDA</strain>
    </source>
</reference>
<keyword evidence="7 12" id="KW-0418">Kinase</keyword>
<gene>
    <name evidence="12 14" type="primary">tmk</name>
    <name evidence="14" type="ordered locus">RIEPE_0399</name>
</gene>
<keyword evidence="4 12" id="KW-0808">Transferase</keyword>
<dbReference type="Gene3D" id="3.40.50.300">
    <property type="entry name" value="P-loop containing nucleotide triphosphate hydrolases"/>
    <property type="match status" value="1"/>
</dbReference>
<organism evidence="14 15">
    <name type="scientific">Riesia pediculicola (strain USDA)</name>
    <dbReference type="NCBI Taxonomy" id="515618"/>
    <lineage>
        <taxon>Bacteria</taxon>
        <taxon>Pseudomonadati</taxon>
        <taxon>Pseudomonadota</taxon>
        <taxon>Gammaproteobacteria</taxon>
        <taxon>Enterobacterales</taxon>
        <taxon>Enterobacteriaceae</taxon>
        <taxon>Candidatus Riesia</taxon>
    </lineage>
</organism>
<dbReference type="HAMAP" id="MF_00165">
    <property type="entry name" value="Thymidylate_kinase"/>
    <property type="match status" value="1"/>
</dbReference>
<evidence type="ECO:0000313" key="15">
    <source>
        <dbReference type="Proteomes" id="UP000001700"/>
    </source>
</evidence>
<keyword evidence="15" id="KW-1185">Reference proteome</keyword>
<dbReference type="InterPro" id="IPR018094">
    <property type="entry name" value="Thymidylate_kinase"/>
</dbReference>
<dbReference type="PANTHER" id="PTHR10344:SF4">
    <property type="entry name" value="UMP-CMP KINASE 2, MITOCHONDRIAL"/>
    <property type="match status" value="1"/>
</dbReference>